<dbReference type="EMBL" id="CP006608">
    <property type="protein sequence ID" value="AGR60535.1"/>
    <property type="molecule type" value="Genomic_DNA"/>
</dbReference>
<proteinExistence type="predicted"/>
<evidence type="ECO:0000313" key="1">
    <source>
        <dbReference type="EMBL" id="AGR60535.1"/>
    </source>
</evidence>
<evidence type="ECO:0000313" key="2">
    <source>
        <dbReference type="Proteomes" id="UP000015042"/>
    </source>
</evidence>
<organism evidence="1 2">
    <name type="scientific">Salmonella bongori N268-08</name>
    <dbReference type="NCBI Taxonomy" id="1197719"/>
    <lineage>
        <taxon>Bacteria</taxon>
        <taxon>Pseudomonadati</taxon>
        <taxon>Pseudomonadota</taxon>
        <taxon>Gammaproteobacteria</taxon>
        <taxon>Enterobacterales</taxon>
        <taxon>Enterobacteriaceae</taxon>
        <taxon>Salmonella</taxon>
    </lineage>
</organism>
<name>S5ND06_SALBN</name>
<dbReference type="PATRIC" id="fig|1197719.3.peg.3342"/>
<reference evidence="1 2" key="1">
    <citation type="submission" date="2013-07" db="EMBL/GenBank/DDBJ databases">
        <title>Genome sequence of Salmonella bongori N268-08 - a rare clinical isolate.</title>
        <authorList>
            <person name="Marti R."/>
            <person name="Hagens S."/>
            <person name="Loessner M.J."/>
            <person name="Klumpp J."/>
        </authorList>
    </citation>
    <scope>NUCLEOTIDE SEQUENCE [LARGE SCALE GENOMIC DNA]</scope>
    <source>
        <strain evidence="1 2">N268-08</strain>
    </source>
</reference>
<dbReference type="Proteomes" id="UP000015042">
    <property type="component" value="Chromosome"/>
</dbReference>
<dbReference type="HOGENOM" id="CLU_3296111_0_0_6"/>
<sequence length="40" mass="4304">MPDGDAEAFYPAYTCVSPVGWIKRSPHPAKNAISNLSLKA</sequence>
<accession>S5ND06</accession>
<protein>
    <submittedName>
        <fullName evidence="1">Uncharacterized protein</fullName>
    </submittedName>
</protein>
<gene>
    <name evidence="1" type="ORF">A464_3351</name>
</gene>
<dbReference type="KEGG" id="sbz:A464_3351"/>
<dbReference type="AlphaFoldDB" id="S5ND06"/>